<dbReference type="Proteomes" id="UP000078550">
    <property type="component" value="Unassembled WGS sequence"/>
</dbReference>
<dbReference type="AlphaFoldDB" id="A0A1A8Z159"/>
<accession>A0A1A8Z159</accession>
<keyword evidence="4" id="KW-1185">Reference proteome</keyword>
<evidence type="ECO:0000313" key="3">
    <source>
        <dbReference type="Proteomes" id="UP000078550"/>
    </source>
</evidence>
<evidence type="ECO:0000313" key="4">
    <source>
        <dbReference type="Proteomes" id="UP000078555"/>
    </source>
</evidence>
<reference evidence="2" key="2">
    <citation type="submission" date="2016-05" db="EMBL/GenBank/DDBJ databases">
        <authorList>
            <person name="Lavstsen T."/>
            <person name="Jespersen J.S."/>
        </authorList>
    </citation>
    <scope>NUCLEOTIDE SEQUENCE [LARGE SCALE GENOMIC DNA]</scope>
</reference>
<dbReference type="Proteomes" id="UP000078555">
    <property type="component" value="Unassembled WGS sequence"/>
</dbReference>
<dbReference type="EMBL" id="FLRD01000100">
    <property type="protein sequence ID" value="SBT36881.1"/>
    <property type="molecule type" value="Genomic_DNA"/>
</dbReference>
<evidence type="ECO:0000313" key="1">
    <source>
        <dbReference type="EMBL" id="SBT36881.1"/>
    </source>
</evidence>
<evidence type="ECO:0000313" key="2">
    <source>
        <dbReference type="EMBL" id="SBT37558.1"/>
    </source>
</evidence>
<organism evidence="2 3">
    <name type="scientific">Plasmodium ovale wallikeri</name>
    <dbReference type="NCBI Taxonomy" id="864142"/>
    <lineage>
        <taxon>Eukaryota</taxon>
        <taxon>Sar</taxon>
        <taxon>Alveolata</taxon>
        <taxon>Apicomplexa</taxon>
        <taxon>Aconoidasida</taxon>
        <taxon>Haemosporida</taxon>
        <taxon>Plasmodiidae</taxon>
        <taxon>Plasmodium</taxon>
        <taxon>Plasmodium (Plasmodium)</taxon>
    </lineage>
</organism>
<name>A0A1A8Z159_PLAOA</name>
<dbReference type="EMBL" id="FLRE01000129">
    <property type="protein sequence ID" value="SBT37558.1"/>
    <property type="molecule type" value="Genomic_DNA"/>
</dbReference>
<protein>
    <submittedName>
        <fullName evidence="2">Uncharacterized protein</fullName>
    </submittedName>
</protein>
<gene>
    <name evidence="1" type="ORF">POVWA1_034890</name>
    <name evidence="2" type="ORF">POVWA2_034050</name>
</gene>
<proteinExistence type="predicted"/>
<sequence>MCTAQANVCTAKCSIRRFCNGVNFWLHMQTDERRRPCYANFLCRAFPKRGWLNGCVQGLPPFCLVTLSFR</sequence>
<reference evidence="3 4" key="1">
    <citation type="submission" date="2016-05" db="EMBL/GenBank/DDBJ databases">
        <authorList>
            <person name="Naeem Raeece"/>
        </authorList>
    </citation>
    <scope>NUCLEOTIDE SEQUENCE [LARGE SCALE GENOMIC DNA]</scope>
</reference>